<evidence type="ECO:0000313" key="1">
    <source>
        <dbReference type="EMBL" id="KAI5679445.1"/>
    </source>
</evidence>
<evidence type="ECO:0000313" key="2">
    <source>
        <dbReference type="Proteomes" id="UP001060085"/>
    </source>
</evidence>
<proteinExistence type="predicted"/>
<dbReference type="Proteomes" id="UP001060085">
    <property type="component" value="Linkage Group LG02"/>
</dbReference>
<reference evidence="2" key="1">
    <citation type="journal article" date="2023" name="Nat. Plants">
        <title>Single-cell RNA sequencing provides a high-resolution roadmap for understanding the multicellular compartmentation of specialized metabolism.</title>
        <authorList>
            <person name="Sun S."/>
            <person name="Shen X."/>
            <person name="Li Y."/>
            <person name="Li Y."/>
            <person name="Wang S."/>
            <person name="Li R."/>
            <person name="Zhang H."/>
            <person name="Shen G."/>
            <person name="Guo B."/>
            <person name="Wei J."/>
            <person name="Xu J."/>
            <person name="St-Pierre B."/>
            <person name="Chen S."/>
            <person name="Sun C."/>
        </authorList>
    </citation>
    <scope>NUCLEOTIDE SEQUENCE [LARGE SCALE GENOMIC DNA]</scope>
</reference>
<protein>
    <submittedName>
        <fullName evidence="1">Uncharacterized protein</fullName>
    </submittedName>
</protein>
<accession>A0ACC0C3C6</accession>
<name>A0ACC0C3C6_CATRO</name>
<sequence>MERFFFAAQTDLHSPPDRIILLSGPPSSGKSSLLFQFAFNAATETNRSVVFICNRRKLEHNPPYLSQARPGIDPSSEVFQRIQMKYVDDYEGIKTYFAAFHLHEDFPVSVVIDDFADFFDERNCQEKYSSSRGRDLAMPMLSKNTYFIAAISICSMLMHLTTESLPDSEAGVCRLLLSDSNHGDSPRMLYIYKRWASSIYTIKGNGLGSFLLRNSYSSVANESEGKKTANYSIALQHLVLEAITNEEEK</sequence>
<keyword evidence="2" id="KW-1185">Reference proteome</keyword>
<gene>
    <name evidence="1" type="ORF">M9H77_10395</name>
</gene>
<comment type="caution">
    <text evidence="1">The sequence shown here is derived from an EMBL/GenBank/DDBJ whole genome shotgun (WGS) entry which is preliminary data.</text>
</comment>
<organism evidence="1 2">
    <name type="scientific">Catharanthus roseus</name>
    <name type="common">Madagascar periwinkle</name>
    <name type="synonym">Vinca rosea</name>
    <dbReference type="NCBI Taxonomy" id="4058"/>
    <lineage>
        <taxon>Eukaryota</taxon>
        <taxon>Viridiplantae</taxon>
        <taxon>Streptophyta</taxon>
        <taxon>Embryophyta</taxon>
        <taxon>Tracheophyta</taxon>
        <taxon>Spermatophyta</taxon>
        <taxon>Magnoliopsida</taxon>
        <taxon>eudicotyledons</taxon>
        <taxon>Gunneridae</taxon>
        <taxon>Pentapetalae</taxon>
        <taxon>asterids</taxon>
        <taxon>lamiids</taxon>
        <taxon>Gentianales</taxon>
        <taxon>Apocynaceae</taxon>
        <taxon>Rauvolfioideae</taxon>
        <taxon>Vinceae</taxon>
        <taxon>Catharanthinae</taxon>
        <taxon>Catharanthus</taxon>
    </lineage>
</organism>
<dbReference type="EMBL" id="CM044702">
    <property type="protein sequence ID" value="KAI5679445.1"/>
    <property type="molecule type" value="Genomic_DNA"/>
</dbReference>